<name>A0A1H7UDB5_OLID1</name>
<dbReference type="Proteomes" id="UP000199421">
    <property type="component" value="Unassembled WGS sequence"/>
</dbReference>
<gene>
    <name evidence="1" type="ORF">SAMN05661044_03842</name>
</gene>
<dbReference type="OrthoDB" id="674757at2"/>
<dbReference type="AlphaFoldDB" id="A0A1H7UDB5"/>
<dbReference type="EMBL" id="FOAF01000005">
    <property type="protein sequence ID" value="SEL94993.1"/>
    <property type="molecule type" value="Genomic_DNA"/>
</dbReference>
<dbReference type="RefSeq" id="WP_093327498.1">
    <property type="nucleotide sequence ID" value="NZ_FOAF01000005.1"/>
</dbReference>
<reference evidence="2" key="1">
    <citation type="submission" date="2016-10" db="EMBL/GenBank/DDBJ databases">
        <authorList>
            <person name="Varghese N."/>
            <person name="Submissions S."/>
        </authorList>
    </citation>
    <scope>NUCLEOTIDE SEQUENCE [LARGE SCALE GENOMIC DNA]</scope>
    <source>
        <strain evidence="2">DSM 18733</strain>
    </source>
</reference>
<organism evidence="1 2">
    <name type="scientific">Olivibacter domesticus</name>
    <name type="common">Pseudosphingobacterium domesticum</name>
    <dbReference type="NCBI Taxonomy" id="407022"/>
    <lineage>
        <taxon>Bacteria</taxon>
        <taxon>Pseudomonadati</taxon>
        <taxon>Bacteroidota</taxon>
        <taxon>Sphingobacteriia</taxon>
        <taxon>Sphingobacteriales</taxon>
        <taxon>Sphingobacteriaceae</taxon>
        <taxon>Olivibacter</taxon>
    </lineage>
</organism>
<dbReference type="STRING" id="407022.SAMN05661044_03842"/>
<protein>
    <recommendedName>
        <fullName evidence="3">Cytochrome P460</fullName>
    </recommendedName>
</protein>
<evidence type="ECO:0000313" key="2">
    <source>
        <dbReference type="Proteomes" id="UP000199421"/>
    </source>
</evidence>
<dbReference type="PROSITE" id="PS51257">
    <property type="entry name" value="PROKAR_LIPOPROTEIN"/>
    <property type="match status" value="1"/>
</dbReference>
<proteinExistence type="predicted"/>
<sequence>MKHNLYITLTIAVLSLFGCNPKNGLGLNENASLNSFGDLPENPLLLNAITTSILQKDGSMTILYGNDLAYNHAKMSSKGNYPTGSVLYGVIWKLQEDEQWFGANIPENIRKIERIEFLDDNKTDYASFNLKGIEDINPDGAKERIDQIKGMKMAITP</sequence>
<evidence type="ECO:0000313" key="1">
    <source>
        <dbReference type="EMBL" id="SEL94993.1"/>
    </source>
</evidence>
<evidence type="ECO:0008006" key="3">
    <source>
        <dbReference type="Google" id="ProtNLM"/>
    </source>
</evidence>
<accession>A0A1H7UDB5</accession>
<keyword evidence="2" id="KW-1185">Reference proteome</keyword>